<gene>
    <name evidence="2" type="ordered locus">Turpa_0365</name>
</gene>
<sequence>MNIINKHVFTKFLRFLSAAFAASVVVCLVAPAVTHAQEAGTIQLKKKTLKKRIDAKGNLVTEEAAVEDLYNETNIGSITQLDPRANRAFFTHTWYIKASTTVNYFNLGSEFQGVIKQIEGAFGGDTLNMKVLTFNSDITMSTAQKVQRAPTHFLPTGNLSLGFYFGKHQVELEFGLAGLVPLKTVDLDTKMTLNETSGGCTGTDCPLAKLGFVDPTSRRGEYDFKMTMNEDVWILTPSIAYDYVFLTRKWGRMSVGGAVGAMILSTSQQIAFKAVRTDPVTPVPPYDALASRVLQGTANSTNVTDIGPIFRLHLTYRPPPWSKFLNTQTEFRIGANYGFVYLNRDVDGTGQAILGDTLVGSFPLSSLGFKTQEVNKFEMLGGFIQAGIVF</sequence>
<dbReference type="HOGENOM" id="CLU_707762_0_0_12"/>
<protein>
    <submittedName>
        <fullName evidence="2">Uncharacterized protein</fullName>
    </submittedName>
</protein>
<feature type="signal peptide" evidence="1">
    <location>
        <begin position="1"/>
        <end position="21"/>
    </location>
</feature>
<evidence type="ECO:0000313" key="3">
    <source>
        <dbReference type="Proteomes" id="UP000006048"/>
    </source>
</evidence>
<dbReference type="AlphaFoldDB" id="I4B164"/>
<reference evidence="2 3" key="1">
    <citation type="submission" date="2012-06" db="EMBL/GenBank/DDBJ databases">
        <title>The complete chromosome of genome of Turneriella parva DSM 21527.</title>
        <authorList>
            <consortium name="US DOE Joint Genome Institute (JGI-PGF)"/>
            <person name="Lucas S."/>
            <person name="Han J."/>
            <person name="Lapidus A."/>
            <person name="Bruce D."/>
            <person name="Goodwin L."/>
            <person name="Pitluck S."/>
            <person name="Peters L."/>
            <person name="Kyrpides N."/>
            <person name="Mavromatis K."/>
            <person name="Ivanova N."/>
            <person name="Mikhailova N."/>
            <person name="Chertkov O."/>
            <person name="Detter J.C."/>
            <person name="Tapia R."/>
            <person name="Han C."/>
            <person name="Land M."/>
            <person name="Hauser L."/>
            <person name="Markowitz V."/>
            <person name="Cheng J.-F."/>
            <person name="Hugenholtz P."/>
            <person name="Woyke T."/>
            <person name="Wu D."/>
            <person name="Gronow S."/>
            <person name="Wellnitz S."/>
            <person name="Brambilla E."/>
            <person name="Klenk H.-P."/>
            <person name="Eisen J.A."/>
        </authorList>
    </citation>
    <scope>NUCLEOTIDE SEQUENCE [LARGE SCALE GENOMIC DNA]</scope>
    <source>
        <strain evidence="3">ATCC BAA-1111 / DSM 21527 / NCTC 11395 / H</strain>
    </source>
</reference>
<keyword evidence="1" id="KW-0732">Signal</keyword>
<organism evidence="2 3">
    <name type="scientific">Turneriella parva (strain ATCC BAA-1111 / DSM 21527 / NCTC 11395 / H)</name>
    <name type="common">Leptospira parva</name>
    <dbReference type="NCBI Taxonomy" id="869212"/>
    <lineage>
        <taxon>Bacteria</taxon>
        <taxon>Pseudomonadati</taxon>
        <taxon>Spirochaetota</taxon>
        <taxon>Spirochaetia</taxon>
        <taxon>Leptospirales</taxon>
        <taxon>Leptospiraceae</taxon>
        <taxon>Turneriella</taxon>
    </lineage>
</organism>
<dbReference type="Proteomes" id="UP000006048">
    <property type="component" value="Chromosome"/>
</dbReference>
<feature type="chain" id="PRO_5003686305" evidence="1">
    <location>
        <begin position="22"/>
        <end position="390"/>
    </location>
</feature>
<dbReference type="RefSeq" id="WP_014801541.1">
    <property type="nucleotide sequence ID" value="NC_018020.1"/>
</dbReference>
<evidence type="ECO:0000256" key="1">
    <source>
        <dbReference type="SAM" id="SignalP"/>
    </source>
</evidence>
<name>I4B164_TURPD</name>
<accession>I4B164</accession>
<keyword evidence="3" id="KW-1185">Reference proteome</keyword>
<proteinExistence type="predicted"/>
<dbReference type="EMBL" id="CP002959">
    <property type="protein sequence ID" value="AFM11021.1"/>
    <property type="molecule type" value="Genomic_DNA"/>
</dbReference>
<dbReference type="STRING" id="869212.Turpa_0365"/>
<dbReference type="PATRIC" id="fig|869212.3.peg.333"/>
<dbReference type="KEGG" id="tpx:Turpa_0365"/>
<evidence type="ECO:0000313" key="2">
    <source>
        <dbReference type="EMBL" id="AFM11021.1"/>
    </source>
</evidence>